<keyword evidence="4" id="KW-1185">Reference proteome</keyword>
<keyword evidence="2" id="KW-1133">Transmembrane helix</keyword>
<gene>
    <name evidence="3" type="ORF">HNP84_007925</name>
</gene>
<keyword evidence="2" id="KW-0472">Membrane</keyword>
<evidence type="ECO:0000313" key="4">
    <source>
        <dbReference type="Proteomes" id="UP000578449"/>
    </source>
</evidence>
<dbReference type="InterPro" id="IPR021787">
    <property type="entry name" value="DUF3352"/>
</dbReference>
<dbReference type="Pfam" id="PF11832">
    <property type="entry name" value="DUF3352"/>
    <property type="match status" value="1"/>
</dbReference>
<feature type="compositionally biased region" description="Pro residues" evidence="1">
    <location>
        <begin position="31"/>
        <end position="53"/>
    </location>
</feature>
<dbReference type="RefSeq" id="WP_185055057.1">
    <property type="nucleotide sequence ID" value="NZ_BAABIX010000018.1"/>
</dbReference>
<feature type="compositionally biased region" description="Low complexity" evidence="1">
    <location>
        <begin position="135"/>
        <end position="163"/>
    </location>
</feature>
<evidence type="ECO:0000313" key="3">
    <source>
        <dbReference type="EMBL" id="MBB5138172.1"/>
    </source>
</evidence>
<name>A0A840PG96_9ACTN</name>
<feature type="region of interest" description="Disordered" evidence="1">
    <location>
        <begin position="1"/>
        <end position="176"/>
    </location>
</feature>
<dbReference type="EMBL" id="JACHGN010000022">
    <property type="protein sequence ID" value="MBB5138172.1"/>
    <property type="molecule type" value="Genomic_DNA"/>
</dbReference>
<feature type="transmembrane region" description="Helical" evidence="2">
    <location>
        <begin position="185"/>
        <end position="206"/>
    </location>
</feature>
<keyword evidence="2" id="KW-0812">Transmembrane</keyword>
<protein>
    <recommendedName>
        <fullName evidence="5">DUF3352 domain-containing protein</fullName>
    </recommendedName>
</protein>
<evidence type="ECO:0000256" key="2">
    <source>
        <dbReference type="SAM" id="Phobius"/>
    </source>
</evidence>
<reference evidence="3 4" key="1">
    <citation type="submission" date="2020-08" db="EMBL/GenBank/DDBJ databases">
        <title>Genomic Encyclopedia of Type Strains, Phase IV (KMG-IV): sequencing the most valuable type-strain genomes for metagenomic binning, comparative biology and taxonomic classification.</title>
        <authorList>
            <person name="Goeker M."/>
        </authorList>
    </citation>
    <scope>NUCLEOTIDE SEQUENCE [LARGE SCALE GENOMIC DNA]</scope>
    <source>
        <strain evidence="3 4">DSM 45615</strain>
    </source>
</reference>
<evidence type="ECO:0000256" key="1">
    <source>
        <dbReference type="SAM" id="MobiDB-lite"/>
    </source>
</evidence>
<proteinExistence type="predicted"/>
<comment type="caution">
    <text evidence="3">The sequence shown here is derived from an EMBL/GenBank/DDBJ whole genome shotgun (WGS) entry which is preliminary data.</text>
</comment>
<feature type="compositionally biased region" description="Pro residues" evidence="1">
    <location>
        <begin position="1"/>
        <end position="10"/>
    </location>
</feature>
<feature type="compositionally biased region" description="Low complexity" evidence="1">
    <location>
        <begin position="54"/>
        <end position="123"/>
    </location>
</feature>
<dbReference type="AlphaFoldDB" id="A0A840PG96"/>
<dbReference type="Proteomes" id="UP000578449">
    <property type="component" value="Unassembled WGS sequence"/>
</dbReference>
<evidence type="ECO:0008006" key="5">
    <source>
        <dbReference type="Google" id="ProtNLM"/>
    </source>
</evidence>
<accession>A0A840PG96</accession>
<sequence>MSPNTPPESPNPGDQDPQRTIRYRPGQGQQPPYPPQAAYPPQTPSAQPPPPAYGAPQQPQYGQQQAYGQPAYGQQQQGYGQPQQPQQPAYGQTQQYGQPAYGQQAGYGQAQQQQPSYGQPSGYEQTRRYEDAPTQAAYGQQAFQQPGYGAQPGYGQQQAYGQPSWSGGEVLGSGTPARGGRKKGWLVAAIAALVVALLGGGGVYAASLLSGGGNQPHEVLPSGAIGYVRIDLDPAANQKLALFNIARKFTVTKDSFTGDDPRQAFFDALKKNNADMGDIDFAKDVEPWLGSRIGLAALPPAQGSTEPIPVVAVQVTDETAARAGIGKLLDGEKVGIAFREDYALITETQQLADQYATGATLAENADFTGDLDAVGEQGVLSFWADVDALAKLSGDELDQEALKQIANARFAGALRFDGDYVELAGQVRGFDSGTAAPEAAKITDLPASTAGAVSISGLGEVFSKQWEQVNKMAGTDPSFQQFLTLAQQAGISLPGDVVTLLGKNITVAVDEKGLDGDLPQIGAKIATDPAQAQSIVAKLERLLTQQGTTAPQLGKAAGDGTFSIASTQEYAQQLSQAGTLGDSETFQLAVPDADAATFAVFVDLDKVEKLYLQGLQGDERANLEVLRAVGLSGKHSNTEASFSLRLLFN</sequence>
<organism evidence="3 4">
    <name type="scientific">Thermocatellispora tengchongensis</name>
    <dbReference type="NCBI Taxonomy" id="1073253"/>
    <lineage>
        <taxon>Bacteria</taxon>
        <taxon>Bacillati</taxon>
        <taxon>Actinomycetota</taxon>
        <taxon>Actinomycetes</taxon>
        <taxon>Streptosporangiales</taxon>
        <taxon>Streptosporangiaceae</taxon>
        <taxon>Thermocatellispora</taxon>
    </lineage>
</organism>